<sequence>MSVSERILKRREQLGLSQTELAKRAGLQPPAISQYESGLRSPSYEALLKLSNALNVTTDYLISGKEVSEDVIHDQTINLLLKIAQGLSVQNKDKLLEYAVFLSADYPRNIPMPIESDFAEWVLRNYSNSTLPIDVHQIADKLNILIYEDELDEEGEGVLFNESQKIIVLNSRIKNSQRKKFTTAILIGHAVIPWHLKQKYYVRKSGSSTLLTEDIQEMEAQDFAAKLIMPQVHLNKDFIKARASIESLKQLALEKYDVSLFALVNRLVEHAKDKYAVIQSENGGIIKTYPGNRPLNPTIDLSSITATFFDNPSNTEEIRQGDVPAKYWFADAQADEVIHEECIYNPEYGKVLTLIIKN</sequence>
<dbReference type="Pfam" id="PF06114">
    <property type="entry name" value="Peptidase_M78"/>
    <property type="match status" value="1"/>
</dbReference>
<dbReference type="InterPro" id="IPR001387">
    <property type="entry name" value="Cro/C1-type_HTH"/>
</dbReference>
<organism evidence="3">
    <name type="scientific">bioreactor metagenome</name>
    <dbReference type="NCBI Taxonomy" id="1076179"/>
    <lineage>
        <taxon>unclassified sequences</taxon>
        <taxon>metagenomes</taxon>
        <taxon>ecological metagenomes</taxon>
    </lineage>
</organism>
<dbReference type="Gene3D" id="1.10.10.2910">
    <property type="match status" value="1"/>
</dbReference>
<dbReference type="PROSITE" id="PS50943">
    <property type="entry name" value="HTH_CROC1"/>
    <property type="match status" value="1"/>
</dbReference>
<dbReference type="AlphaFoldDB" id="A0A644VAQ1"/>
<dbReference type="Pfam" id="PF01381">
    <property type="entry name" value="HTH_3"/>
    <property type="match status" value="1"/>
</dbReference>
<dbReference type="InterPro" id="IPR010982">
    <property type="entry name" value="Lambda_DNA-bd_dom_sf"/>
</dbReference>
<dbReference type="SMART" id="SM00530">
    <property type="entry name" value="HTH_XRE"/>
    <property type="match status" value="1"/>
</dbReference>
<evidence type="ECO:0000313" key="3">
    <source>
        <dbReference type="EMBL" id="MPL87833.1"/>
    </source>
</evidence>
<name>A0A644VAQ1_9ZZZZ</name>
<dbReference type="InterPro" id="IPR010359">
    <property type="entry name" value="IrrE_HExxH"/>
</dbReference>
<proteinExistence type="inferred from homology"/>
<evidence type="ECO:0000259" key="2">
    <source>
        <dbReference type="PROSITE" id="PS50943"/>
    </source>
</evidence>
<dbReference type="EMBL" id="VSSQ01000245">
    <property type="protein sequence ID" value="MPL87833.1"/>
    <property type="molecule type" value="Genomic_DNA"/>
</dbReference>
<accession>A0A644VAQ1</accession>
<dbReference type="CDD" id="cd00093">
    <property type="entry name" value="HTH_XRE"/>
    <property type="match status" value="1"/>
</dbReference>
<dbReference type="PANTHER" id="PTHR43236">
    <property type="entry name" value="ANTITOXIN HIGA1"/>
    <property type="match status" value="1"/>
</dbReference>
<dbReference type="Gene3D" id="1.10.260.40">
    <property type="entry name" value="lambda repressor-like DNA-binding domains"/>
    <property type="match status" value="1"/>
</dbReference>
<dbReference type="InterPro" id="IPR052345">
    <property type="entry name" value="Rad_response_metalloprotease"/>
</dbReference>
<feature type="domain" description="HTH cro/C1-type" evidence="2">
    <location>
        <begin position="7"/>
        <end position="61"/>
    </location>
</feature>
<dbReference type="GO" id="GO:0003677">
    <property type="term" value="F:DNA binding"/>
    <property type="evidence" value="ECO:0007669"/>
    <property type="project" value="InterPro"/>
</dbReference>
<reference evidence="3" key="1">
    <citation type="submission" date="2019-08" db="EMBL/GenBank/DDBJ databases">
        <authorList>
            <person name="Kucharzyk K."/>
            <person name="Murdoch R.W."/>
            <person name="Higgins S."/>
            <person name="Loffler F."/>
        </authorList>
    </citation>
    <scope>NUCLEOTIDE SEQUENCE</scope>
</reference>
<comment type="similarity">
    <text evidence="1">Belongs to the short-chain fatty acyl-CoA assimilation regulator (ScfR) family.</text>
</comment>
<protein>
    <recommendedName>
        <fullName evidence="2">HTH cro/C1-type domain-containing protein</fullName>
    </recommendedName>
</protein>
<dbReference type="PANTHER" id="PTHR43236:SF2">
    <property type="entry name" value="BLL0069 PROTEIN"/>
    <property type="match status" value="1"/>
</dbReference>
<gene>
    <name evidence="3" type="ORF">SDC9_33843</name>
</gene>
<comment type="caution">
    <text evidence="3">The sequence shown here is derived from an EMBL/GenBank/DDBJ whole genome shotgun (WGS) entry which is preliminary data.</text>
</comment>
<dbReference type="SUPFAM" id="SSF47413">
    <property type="entry name" value="lambda repressor-like DNA-binding domains"/>
    <property type="match status" value="1"/>
</dbReference>
<evidence type="ECO:0000256" key="1">
    <source>
        <dbReference type="ARBA" id="ARBA00007227"/>
    </source>
</evidence>